<dbReference type="RefSeq" id="WP_263333496.1">
    <property type="nucleotide sequence ID" value="NZ_JAGSYH010000002.1"/>
</dbReference>
<dbReference type="PROSITE" id="PS00760">
    <property type="entry name" value="SPASE_I_2"/>
    <property type="match status" value="1"/>
</dbReference>
<dbReference type="Gene3D" id="2.10.109.10">
    <property type="entry name" value="Umud Fragment, subunit A"/>
    <property type="match status" value="1"/>
</dbReference>
<dbReference type="PANTHER" id="PTHR43390:SF1">
    <property type="entry name" value="CHLOROPLAST PROCESSING PEPTIDASE"/>
    <property type="match status" value="1"/>
</dbReference>
<dbReference type="GO" id="GO:0009003">
    <property type="term" value="F:signal peptidase activity"/>
    <property type="evidence" value="ECO:0007669"/>
    <property type="project" value="UniProtKB-EC"/>
</dbReference>
<dbReference type="InterPro" id="IPR019533">
    <property type="entry name" value="Peptidase_S26"/>
</dbReference>
<evidence type="ECO:0000259" key="7">
    <source>
        <dbReference type="Pfam" id="PF10502"/>
    </source>
</evidence>
<accession>A0ABW1EE16</accession>
<dbReference type="EMBL" id="JBHSPH010000001">
    <property type="protein sequence ID" value="MFC5861537.1"/>
    <property type="molecule type" value="Genomic_DNA"/>
</dbReference>
<evidence type="ECO:0000256" key="1">
    <source>
        <dbReference type="ARBA" id="ARBA00000677"/>
    </source>
</evidence>
<evidence type="ECO:0000256" key="2">
    <source>
        <dbReference type="ARBA" id="ARBA00009370"/>
    </source>
</evidence>
<sequence>MPKAEKLAAETLTPVPADVVPVPAEAASGEAEETPLEALASICSVLVIGLYILTFLAQNFVIPSGSMEHTLLVGDHLLVDRITIAPPSYWMPLVHYREPKHGDIVVFFKPGNPDMFLVKRLIGVPGDHIHLRNGVVILNGVAQNEPYAKLWPGDTYYPYIDDFPSVSTADANGVTEEWAVDLPNHIQGNDLVVPPGMFFMMGDHRHDSLDSRFWGFVPRANIVGRPLFNYWSFKTPDDEIDKTSIGDHIAWMGHVAIHFFTDTRWTRTFHMVK</sequence>
<dbReference type="Pfam" id="PF10502">
    <property type="entry name" value="Peptidase_S26"/>
    <property type="match status" value="1"/>
</dbReference>
<dbReference type="InterPro" id="IPR019757">
    <property type="entry name" value="Pept_S26A_signal_pept_1_Lys-AS"/>
</dbReference>
<evidence type="ECO:0000313" key="9">
    <source>
        <dbReference type="Proteomes" id="UP001596091"/>
    </source>
</evidence>
<dbReference type="InterPro" id="IPR000223">
    <property type="entry name" value="Pept_S26A_signal_pept_1"/>
</dbReference>
<keyword evidence="9" id="KW-1185">Reference proteome</keyword>
<comment type="subcellular location">
    <subcellularLocation>
        <location evidence="6">Membrane</location>
        <topology evidence="6">Single-pass type II membrane protein</topology>
    </subcellularLocation>
</comment>
<organism evidence="8 9">
    <name type="scientific">Acidicapsa dinghuensis</name>
    <dbReference type="NCBI Taxonomy" id="2218256"/>
    <lineage>
        <taxon>Bacteria</taxon>
        <taxon>Pseudomonadati</taxon>
        <taxon>Acidobacteriota</taxon>
        <taxon>Terriglobia</taxon>
        <taxon>Terriglobales</taxon>
        <taxon>Acidobacteriaceae</taxon>
        <taxon>Acidicapsa</taxon>
    </lineage>
</organism>
<feature type="domain" description="Peptidase S26" evidence="7">
    <location>
        <begin position="38"/>
        <end position="231"/>
    </location>
</feature>
<name>A0ABW1EE16_9BACT</name>
<dbReference type="NCBIfam" id="TIGR02227">
    <property type="entry name" value="sigpep_I_bact"/>
    <property type="match status" value="1"/>
</dbReference>
<evidence type="ECO:0000256" key="5">
    <source>
        <dbReference type="ARBA" id="ARBA00022801"/>
    </source>
</evidence>
<dbReference type="PROSITE" id="PS00761">
    <property type="entry name" value="SPASE_I_3"/>
    <property type="match status" value="1"/>
</dbReference>
<dbReference type="CDD" id="cd06530">
    <property type="entry name" value="S26_SPase_I"/>
    <property type="match status" value="1"/>
</dbReference>
<dbReference type="EC" id="3.4.21.89" evidence="3 6"/>
<evidence type="ECO:0000313" key="8">
    <source>
        <dbReference type="EMBL" id="MFC5861537.1"/>
    </source>
</evidence>
<gene>
    <name evidence="8" type="primary">lepB</name>
    <name evidence="8" type="ORF">ACFPT7_04480</name>
</gene>
<dbReference type="InterPro" id="IPR019758">
    <property type="entry name" value="Pept_S26A_signal_pept_1_CS"/>
</dbReference>
<evidence type="ECO:0000256" key="6">
    <source>
        <dbReference type="RuleBase" id="RU362042"/>
    </source>
</evidence>
<keyword evidence="6" id="KW-0645">Protease</keyword>
<comment type="similarity">
    <text evidence="2 6">Belongs to the peptidase S26 family.</text>
</comment>
<dbReference type="PANTHER" id="PTHR43390">
    <property type="entry name" value="SIGNAL PEPTIDASE I"/>
    <property type="match status" value="1"/>
</dbReference>
<dbReference type="InterPro" id="IPR036286">
    <property type="entry name" value="LexA/Signal_pep-like_sf"/>
</dbReference>
<protein>
    <recommendedName>
        <fullName evidence="4 6">Signal peptidase I</fullName>
        <ecNumber evidence="3 6">3.4.21.89</ecNumber>
    </recommendedName>
</protein>
<proteinExistence type="inferred from homology"/>
<reference evidence="9" key="1">
    <citation type="journal article" date="2019" name="Int. J. Syst. Evol. Microbiol.">
        <title>The Global Catalogue of Microorganisms (GCM) 10K type strain sequencing project: providing services to taxonomists for standard genome sequencing and annotation.</title>
        <authorList>
            <consortium name="The Broad Institute Genomics Platform"/>
            <consortium name="The Broad Institute Genome Sequencing Center for Infectious Disease"/>
            <person name="Wu L."/>
            <person name="Ma J."/>
        </authorList>
    </citation>
    <scope>NUCLEOTIDE SEQUENCE [LARGE SCALE GENOMIC DNA]</scope>
    <source>
        <strain evidence="9">JCM 4087</strain>
    </source>
</reference>
<comment type="caution">
    <text evidence="8">The sequence shown here is derived from an EMBL/GenBank/DDBJ whole genome shotgun (WGS) entry which is preliminary data.</text>
</comment>
<comment type="catalytic activity">
    <reaction evidence="1 6">
        <text>Cleavage of hydrophobic, N-terminal signal or leader sequences from secreted and periplasmic proteins.</text>
        <dbReference type="EC" id="3.4.21.89"/>
    </reaction>
</comment>
<keyword evidence="5 6" id="KW-0378">Hydrolase</keyword>
<dbReference type="SUPFAM" id="SSF51306">
    <property type="entry name" value="LexA/Signal peptidase"/>
    <property type="match status" value="1"/>
</dbReference>
<dbReference type="PRINTS" id="PR00727">
    <property type="entry name" value="LEADERPTASE"/>
</dbReference>
<dbReference type="Proteomes" id="UP001596091">
    <property type="component" value="Unassembled WGS sequence"/>
</dbReference>
<evidence type="ECO:0000256" key="3">
    <source>
        <dbReference type="ARBA" id="ARBA00013208"/>
    </source>
</evidence>
<evidence type="ECO:0000256" key="4">
    <source>
        <dbReference type="ARBA" id="ARBA00019232"/>
    </source>
</evidence>